<feature type="transmembrane region" description="Helical" evidence="1">
    <location>
        <begin position="50"/>
        <end position="72"/>
    </location>
</feature>
<evidence type="ECO:0000313" key="3">
    <source>
        <dbReference type="Proteomes" id="UP000593568"/>
    </source>
</evidence>
<comment type="caution">
    <text evidence="2">The sequence shown here is derived from an EMBL/GenBank/DDBJ whole genome shotgun (WGS) entry which is preliminary data.</text>
</comment>
<protein>
    <submittedName>
        <fullName evidence="2">Uncharacterized protein</fullName>
    </submittedName>
</protein>
<dbReference type="AlphaFoldDB" id="A0A7J9DPT4"/>
<evidence type="ECO:0000256" key="1">
    <source>
        <dbReference type="SAM" id="Phobius"/>
    </source>
</evidence>
<dbReference type="Proteomes" id="UP000593568">
    <property type="component" value="Unassembled WGS sequence"/>
</dbReference>
<keyword evidence="1" id="KW-0472">Membrane</keyword>
<gene>
    <name evidence="2" type="ORF">Gotri_012333</name>
</gene>
<organism evidence="2 3">
    <name type="scientific">Gossypium trilobum</name>
    <dbReference type="NCBI Taxonomy" id="34281"/>
    <lineage>
        <taxon>Eukaryota</taxon>
        <taxon>Viridiplantae</taxon>
        <taxon>Streptophyta</taxon>
        <taxon>Embryophyta</taxon>
        <taxon>Tracheophyta</taxon>
        <taxon>Spermatophyta</taxon>
        <taxon>Magnoliopsida</taxon>
        <taxon>eudicotyledons</taxon>
        <taxon>Gunneridae</taxon>
        <taxon>Pentapetalae</taxon>
        <taxon>rosids</taxon>
        <taxon>malvids</taxon>
        <taxon>Malvales</taxon>
        <taxon>Malvaceae</taxon>
        <taxon>Malvoideae</taxon>
        <taxon>Gossypium</taxon>
    </lineage>
</organism>
<name>A0A7J9DPT4_9ROSI</name>
<keyword evidence="1" id="KW-1133">Transmembrane helix</keyword>
<evidence type="ECO:0000313" key="2">
    <source>
        <dbReference type="EMBL" id="MBA0762763.1"/>
    </source>
</evidence>
<proteinExistence type="predicted"/>
<reference evidence="2 3" key="1">
    <citation type="journal article" date="2019" name="Genome Biol. Evol.">
        <title>Insights into the evolution of the New World diploid cottons (Gossypium, subgenus Houzingenia) based on genome sequencing.</title>
        <authorList>
            <person name="Grover C.E."/>
            <person name="Arick M.A. 2nd"/>
            <person name="Thrash A."/>
            <person name="Conover J.L."/>
            <person name="Sanders W.S."/>
            <person name="Peterson D.G."/>
            <person name="Frelichowski J.E."/>
            <person name="Scheffler J.A."/>
            <person name="Scheffler B.E."/>
            <person name="Wendel J.F."/>
        </authorList>
    </citation>
    <scope>NUCLEOTIDE SEQUENCE [LARGE SCALE GENOMIC DNA]</scope>
    <source>
        <strain evidence="2">8</strain>
        <tissue evidence="2">Leaf</tissue>
    </source>
</reference>
<dbReference type="EMBL" id="JABEZW010000004">
    <property type="protein sequence ID" value="MBA0762763.1"/>
    <property type="molecule type" value="Genomic_DNA"/>
</dbReference>
<accession>A0A7J9DPT4</accession>
<sequence>MNENQGLKRLNGAFLGDNNRGLCGIGFPTLRYITKDIATSLLEFTEIPKITIITGVIAVDFVFMVVVFIVIFHYRKKKQNIGNTCESSDERFSINHQAKELQRNGSVSPLVILKYSYGWDPLGDGWDNIGFSKEHLDKDST</sequence>
<keyword evidence="1" id="KW-0812">Transmembrane</keyword>
<keyword evidence="3" id="KW-1185">Reference proteome</keyword>